<organism evidence="2 3">
    <name type="scientific">Clostridioides difficile</name>
    <name type="common">Peptoclostridium difficile</name>
    <dbReference type="NCBI Taxonomy" id="1496"/>
    <lineage>
        <taxon>Bacteria</taxon>
        <taxon>Bacillati</taxon>
        <taxon>Bacillota</taxon>
        <taxon>Clostridia</taxon>
        <taxon>Peptostreptococcales</taxon>
        <taxon>Peptostreptococcaceae</taxon>
        <taxon>Clostridioides</taxon>
    </lineage>
</organism>
<evidence type="ECO:0000313" key="2">
    <source>
        <dbReference type="EMBL" id="HBH1541592.1"/>
    </source>
</evidence>
<keyword evidence="1" id="KW-0175">Coiled coil</keyword>
<dbReference type="RefSeq" id="WP_165483980.1">
    <property type="nucleotide sequence ID" value="NZ_CAACZS010000013.1"/>
</dbReference>
<comment type="caution">
    <text evidence="2">The sequence shown here is derived from an EMBL/GenBank/DDBJ whole genome shotgun (WGS) entry which is preliminary data.</text>
</comment>
<evidence type="ECO:0000256" key="1">
    <source>
        <dbReference type="SAM" id="Coils"/>
    </source>
</evidence>
<gene>
    <name evidence="2" type="ORF">KRM00_001054</name>
</gene>
<accession>A0AAN6A5A2</accession>
<protein>
    <submittedName>
        <fullName evidence="2">Uncharacterized protein</fullName>
    </submittedName>
</protein>
<feature type="coiled-coil region" evidence="1">
    <location>
        <begin position="16"/>
        <end position="50"/>
    </location>
</feature>
<evidence type="ECO:0000313" key="3">
    <source>
        <dbReference type="Proteomes" id="UP000878956"/>
    </source>
</evidence>
<reference evidence="2" key="1">
    <citation type="journal article" date="2018" name="Genome Biol.">
        <title>SKESA: strategic k-mer extension for scrupulous assemblies.</title>
        <authorList>
            <person name="Souvorov A."/>
            <person name="Agarwala R."/>
            <person name="Lipman D.J."/>
        </authorList>
    </citation>
    <scope>NUCLEOTIDE SEQUENCE</scope>
    <source>
        <strain evidence="2">HN1000</strain>
    </source>
</reference>
<dbReference type="EMBL" id="DAEPXK010000008">
    <property type="protein sequence ID" value="HBH1541592.1"/>
    <property type="molecule type" value="Genomic_DNA"/>
</dbReference>
<dbReference type="Proteomes" id="UP000878956">
    <property type="component" value="Unassembled WGS sequence"/>
</dbReference>
<sequence>MEVNMQRAYTIALEEIRGLQNELILYKAFNEQLQEEINKLKKEKVETKQNKEQ</sequence>
<dbReference type="AlphaFoldDB" id="A0AAN6A5A2"/>
<name>A0AAN6A5A2_CLODI</name>
<reference evidence="2" key="2">
    <citation type="submission" date="2021-06" db="EMBL/GenBank/DDBJ databases">
        <authorList>
            <consortium name="NCBI Pathogen Detection Project"/>
        </authorList>
    </citation>
    <scope>NUCLEOTIDE SEQUENCE</scope>
    <source>
        <strain evidence="2">HN1000</strain>
    </source>
</reference>
<proteinExistence type="predicted"/>